<dbReference type="Gene3D" id="3.80.10.10">
    <property type="entry name" value="Ribonuclease Inhibitor"/>
    <property type="match status" value="5"/>
</dbReference>
<dbReference type="Gene3D" id="3.40.50.300">
    <property type="entry name" value="P-loop containing nucleotide triphosphate hydrolases"/>
    <property type="match status" value="1"/>
</dbReference>
<dbReference type="InterPro" id="IPR042197">
    <property type="entry name" value="Apaf_helical"/>
</dbReference>
<organism evidence="7 8">
    <name type="scientific">Rubroshorea leprosula</name>
    <dbReference type="NCBI Taxonomy" id="152421"/>
    <lineage>
        <taxon>Eukaryota</taxon>
        <taxon>Viridiplantae</taxon>
        <taxon>Streptophyta</taxon>
        <taxon>Embryophyta</taxon>
        <taxon>Tracheophyta</taxon>
        <taxon>Spermatophyta</taxon>
        <taxon>Magnoliopsida</taxon>
        <taxon>eudicotyledons</taxon>
        <taxon>Gunneridae</taxon>
        <taxon>Pentapetalae</taxon>
        <taxon>rosids</taxon>
        <taxon>malvids</taxon>
        <taxon>Malvales</taxon>
        <taxon>Dipterocarpaceae</taxon>
        <taxon>Rubroshorea</taxon>
    </lineage>
</organism>
<evidence type="ECO:0000313" key="7">
    <source>
        <dbReference type="EMBL" id="GKV48356.1"/>
    </source>
</evidence>
<dbReference type="PANTHER" id="PTHR33463">
    <property type="entry name" value="NB-ARC DOMAIN-CONTAINING PROTEIN-RELATED"/>
    <property type="match status" value="1"/>
</dbReference>
<keyword evidence="4" id="KW-0067">ATP-binding</keyword>
<dbReference type="Gene3D" id="1.10.8.430">
    <property type="entry name" value="Helical domain of apoptotic protease-activating factors"/>
    <property type="match status" value="1"/>
</dbReference>
<dbReference type="GO" id="GO:0043531">
    <property type="term" value="F:ADP binding"/>
    <property type="evidence" value="ECO:0007669"/>
    <property type="project" value="InterPro"/>
</dbReference>
<dbReference type="InterPro" id="IPR050905">
    <property type="entry name" value="Plant_NBS-LRR"/>
</dbReference>
<protein>
    <recommendedName>
        <fullName evidence="6">AAA+ ATPase domain-containing protein</fullName>
    </recommendedName>
</protein>
<dbReference type="InterPro" id="IPR057135">
    <property type="entry name" value="At4g27190-like_LRR"/>
</dbReference>
<keyword evidence="8" id="KW-1185">Reference proteome</keyword>
<sequence>MTDFCCGVAQNALGNVAGNEVGRILKVTLNPIILVFKMKANVDNLQQQVAKLKEEIDLVEHYTLAVERGGEEIVQKLKNWLDGAGEFIEVANTIEDDEEKAKKKCFFGTCLNPLSRYKLSKKALKDSKDIADLVGRAREFNLQPSYLPIPHRELATPVKGFQEFESRMDVLDEIMKALKSPRINKIGLHGMPGIGKTMLLKEVKRKTEQEKLFDAVVMVSVTKKEPDYRKIQEDIAYDLDLELPVGIGHRSVADRLRARFLKKRKVLVILDDIWDKLDLEALGIPFEDQQKMNLETGSSSTEDQQMKCKILLSSREFNVLKTDMATQKEIPVGKLKDQEAWQLFKKIVGDRAESSELHPTSTDIVTECKGLPLAIAALAEALKDKSLYEWRSALQKLRHPSPSNFFGINAAVYTAIEVSYNHLESDLLKRTFLLSSFMGHNASIQDLLKYGVGLGLFSQSNTMEDAWDEVLTLISKLKASSLLIDGSNSSRFDVQDVIRDVAVSIACRDCHGLFLEDDHFPIEWSDQEATKGFEWLSLQHVTIEELPDELESPQLTFFRLCNKNPSLKIPATFFKGKQSLKVLDLTHMEMPSLPSSICLLKNLYTLCLDHSVLGDLRIIGELKNLKILSLLRSDIKMLPREIGQLTQLKLLDLSGCTKLKVILPRVLASMSRLEELYLGNSFNGWEHEEQENQRNASLAELKQLKKLTALEVHIRDVKMIPEDLSFEKLERYKIFIADAWNNWDSSPESSTILKLQLRASIRFDSSLKQLLKMSEELHLEELKGVKNILYELDSEGFQELKYLHIHNAPDIQCIIMKSARPCNAFPILEFLCIRNLVNLEKICYDQLRTSSFCRLKIVNVDCCNQLKKLFSFSTARQLFQLEAIAVRDCRNMVKIVDEEGKEEVGDIVEATDEMVELGRLNTLALKNLPKFISFSQENDTSLSHVPLFSEKFVFPYLKKLLLSWIKITTMWHTSAASYSTQNLTELIIEGCDNLEHLFTSSMARGLVKLRHVTINQCKNMREIIVTENVEEMEISFPELDFLQIENLQNLIGIYPGNCIMAFPSLKQLTIKNCPKLKEFTVKSMSTDIATDIKPLFNEQFAFHFQLGGLSISYLKNFQILCHGKLSIRSFLGKLRSLRNVKSFEHLESLTIQNCKMMEGVIVAEGLTEEERRNKILFPNLQALVLEGLSKLTRFCPENCIEFPKLTRLQIGKCPMLKTFSPVIEDIAVSSEKAENTYAPPFFNEKVTFPQIEDLIIYWMESLNKIWADRLDGDSFGKLKTIGIGRCEMLVTILPFSMLERLQRLDELCILGCDSLEEIVEAPSASHSQALVATQPTLVETNTKVVFSELTELRLDRLPKLKGFCHRMHIKCPSLKLLEVSECEQVQVFASEFPSVQRIEGDVQLEIQIQCPLFSISKVQSVETLHVGMHF</sequence>
<evidence type="ECO:0000256" key="4">
    <source>
        <dbReference type="ARBA" id="ARBA00022840"/>
    </source>
</evidence>
<feature type="coiled-coil region" evidence="5">
    <location>
        <begin position="35"/>
        <end position="62"/>
    </location>
</feature>
<dbReference type="SUPFAM" id="SSF52540">
    <property type="entry name" value="P-loop containing nucleoside triphosphate hydrolases"/>
    <property type="match status" value="1"/>
</dbReference>
<keyword evidence="2" id="KW-0547">Nucleotide-binding</keyword>
<keyword evidence="3" id="KW-0611">Plant defense</keyword>
<dbReference type="InterPro" id="IPR002182">
    <property type="entry name" value="NB-ARC"/>
</dbReference>
<dbReference type="Pfam" id="PF00931">
    <property type="entry name" value="NB-ARC"/>
    <property type="match status" value="1"/>
</dbReference>
<comment type="similarity">
    <text evidence="1">Belongs to the disease resistance NB-LRR family.</text>
</comment>
<dbReference type="Proteomes" id="UP001054252">
    <property type="component" value="Unassembled WGS sequence"/>
</dbReference>
<dbReference type="EMBL" id="BPVZ01000254">
    <property type="protein sequence ID" value="GKV48356.1"/>
    <property type="molecule type" value="Genomic_DNA"/>
</dbReference>
<dbReference type="InterPro" id="IPR032675">
    <property type="entry name" value="LRR_dom_sf"/>
</dbReference>
<dbReference type="InterPro" id="IPR003593">
    <property type="entry name" value="AAA+_ATPase"/>
</dbReference>
<dbReference type="SUPFAM" id="SSF52058">
    <property type="entry name" value="L domain-like"/>
    <property type="match status" value="2"/>
</dbReference>
<dbReference type="SMART" id="SM00382">
    <property type="entry name" value="AAA"/>
    <property type="match status" value="1"/>
</dbReference>
<keyword evidence="5" id="KW-0175">Coiled coil</keyword>
<evidence type="ECO:0000259" key="6">
    <source>
        <dbReference type="SMART" id="SM00382"/>
    </source>
</evidence>
<evidence type="ECO:0000256" key="1">
    <source>
        <dbReference type="ARBA" id="ARBA00008894"/>
    </source>
</evidence>
<comment type="caution">
    <text evidence="7">The sequence shown here is derived from an EMBL/GenBank/DDBJ whole genome shotgun (WGS) entry which is preliminary data.</text>
</comment>
<feature type="domain" description="AAA+ ATPase" evidence="6">
    <location>
        <begin position="182"/>
        <end position="336"/>
    </location>
</feature>
<dbReference type="PANTHER" id="PTHR33463:SF198">
    <property type="entry name" value="RPP4C3"/>
    <property type="match status" value="1"/>
</dbReference>
<dbReference type="Pfam" id="PF23247">
    <property type="entry name" value="LRR_RPS2"/>
    <property type="match status" value="4"/>
</dbReference>
<evidence type="ECO:0000256" key="2">
    <source>
        <dbReference type="ARBA" id="ARBA00022741"/>
    </source>
</evidence>
<name>A0AAV5MHS5_9ROSI</name>
<accession>A0AAV5MHS5</accession>
<reference evidence="7 8" key="1">
    <citation type="journal article" date="2021" name="Commun. Biol.">
        <title>The genome of Shorea leprosula (Dipterocarpaceae) highlights the ecological relevance of drought in aseasonal tropical rainforests.</title>
        <authorList>
            <person name="Ng K.K.S."/>
            <person name="Kobayashi M.J."/>
            <person name="Fawcett J.A."/>
            <person name="Hatakeyama M."/>
            <person name="Paape T."/>
            <person name="Ng C.H."/>
            <person name="Ang C.C."/>
            <person name="Tnah L.H."/>
            <person name="Lee C.T."/>
            <person name="Nishiyama T."/>
            <person name="Sese J."/>
            <person name="O'Brien M.J."/>
            <person name="Copetti D."/>
            <person name="Mohd Noor M.I."/>
            <person name="Ong R.C."/>
            <person name="Putra M."/>
            <person name="Sireger I.Z."/>
            <person name="Indrioko S."/>
            <person name="Kosugi Y."/>
            <person name="Izuno A."/>
            <person name="Isagi Y."/>
            <person name="Lee S.L."/>
            <person name="Shimizu K.K."/>
        </authorList>
    </citation>
    <scope>NUCLEOTIDE SEQUENCE [LARGE SCALE GENOMIC DNA]</scope>
    <source>
        <strain evidence="7">214</strain>
    </source>
</reference>
<dbReference type="GO" id="GO:0006952">
    <property type="term" value="P:defense response"/>
    <property type="evidence" value="ECO:0007669"/>
    <property type="project" value="UniProtKB-KW"/>
</dbReference>
<evidence type="ECO:0000256" key="5">
    <source>
        <dbReference type="SAM" id="Coils"/>
    </source>
</evidence>
<evidence type="ECO:0000313" key="8">
    <source>
        <dbReference type="Proteomes" id="UP001054252"/>
    </source>
</evidence>
<dbReference type="PRINTS" id="PR00364">
    <property type="entry name" value="DISEASERSIST"/>
</dbReference>
<gene>
    <name evidence="7" type="ORF">SLEP1_g55179</name>
</gene>
<evidence type="ECO:0000256" key="3">
    <source>
        <dbReference type="ARBA" id="ARBA00022821"/>
    </source>
</evidence>
<proteinExistence type="inferred from homology"/>
<dbReference type="InterPro" id="IPR027417">
    <property type="entry name" value="P-loop_NTPase"/>
</dbReference>
<dbReference type="GO" id="GO:0005524">
    <property type="term" value="F:ATP binding"/>
    <property type="evidence" value="ECO:0007669"/>
    <property type="project" value="UniProtKB-KW"/>
</dbReference>